<evidence type="ECO:0000256" key="6">
    <source>
        <dbReference type="ARBA" id="ARBA00023229"/>
    </source>
</evidence>
<evidence type="ECO:0000256" key="4">
    <source>
        <dbReference type="ARBA" id="ARBA00022679"/>
    </source>
</evidence>
<dbReference type="PANTHER" id="PTHR32125:SF4">
    <property type="entry name" value="2-C-METHYL-D-ERYTHRITOL 4-PHOSPHATE CYTIDYLYLTRANSFERASE, CHLOROPLASTIC"/>
    <property type="match status" value="1"/>
</dbReference>
<gene>
    <name evidence="7" type="primary">ispD</name>
    <name evidence="8" type="ORF">JG540_09195</name>
</gene>
<dbReference type="NCBIfam" id="TIGR00453">
    <property type="entry name" value="ispD"/>
    <property type="match status" value="1"/>
</dbReference>
<name>A0A7T7MBY4_9ACTO</name>
<dbReference type="GO" id="GO:0019288">
    <property type="term" value="P:isopentenyl diphosphate biosynthetic process, methylerythritol 4-phosphate pathway"/>
    <property type="evidence" value="ECO:0007669"/>
    <property type="project" value="UniProtKB-UniRule"/>
</dbReference>
<sequence>MTRPHPETGAGAVVAVLTAAGSGTRLGQGGPKALVQVGGRSLLARAAQALAASGVVDQVVVTAPPDAVARFAAELPGYLPAGTTADPSAVPVGVQVVAGSAASRQASVSLGLQAALAACPDAQVVLVHDAARALTPPQVVRRVVEAVRAGCDAVVPALPVTDTVKQVAPVGEGRQDQEQVAPEQVVATPDRSCLRAVQTPQGFRLEVLRRAHEQGRHRADDEAAAASDDATLVEAAGGAVHVVPGDPLAFKVTTPLDLALARLLVEQR</sequence>
<feature type="site" description="Positions MEP for the nucleophilic attack" evidence="7">
    <location>
        <position position="251"/>
    </location>
</feature>
<dbReference type="InterPro" id="IPR001228">
    <property type="entry name" value="IspD"/>
</dbReference>
<evidence type="ECO:0000256" key="7">
    <source>
        <dbReference type="HAMAP-Rule" id="MF_00108"/>
    </source>
</evidence>
<dbReference type="Proteomes" id="UP000595895">
    <property type="component" value="Chromosome"/>
</dbReference>
<dbReference type="InterPro" id="IPR029044">
    <property type="entry name" value="Nucleotide-diphossugar_trans"/>
</dbReference>
<keyword evidence="6 7" id="KW-0414">Isoprene biosynthesis</keyword>
<evidence type="ECO:0000256" key="2">
    <source>
        <dbReference type="ARBA" id="ARBA00004787"/>
    </source>
</evidence>
<proteinExistence type="inferred from homology"/>
<dbReference type="EMBL" id="CP066802">
    <property type="protein sequence ID" value="QQM68464.1"/>
    <property type="molecule type" value="Genomic_DNA"/>
</dbReference>
<dbReference type="InterPro" id="IPR050088">
    <property type="entry name" value="IspD/TarI_cytidylyltransf_bact"/>
</dbReference>
<evidence type="ECO:0000256" key="3">
    <source>
        <dbReference type="ARBA" id="ARBA00009789"/>
    </source>
</evidence>
<evidence type="ECO:0000313" key="8">
    <source>
        <dbReference type="EMBL" id="QQM68464.1"/>
    </source>
</evidence>
<dbReference type="Gene3D" id="3.90.550.10">
    <property type="entry name" value="Spore Coat Polysaccharide Biosynthesis Protein SpsA, Chain A"/>
    <property type="match status" value="1"/>
</dbReference>
<dbReference type="EC" id="2.7.7.60" evidence="7"/>
<evidence type="ECO:0000313" key="9">
    <source>
        <dbReference type="Proteomes" id="UP000595895"/>
    </source>
</evidence>
<comment type="function">
    <text evidence="7">Catalyzes the formation of 4-diphosphocytidyl-2-C-methyl-D-erythritol from CTP and 2-C-methyl-D-erythritol 4-phosphate (MEP).</text>
</comment>
<keyword evidence="5 7" id="KW-0548">Nucleotidyltransferase</keyword>
<dbReference type="SUPFAM" id="SSF53448">
    <property type="entry name" value="Nucleotide-diphospho-sugar transferases"/>
    <property type="match status" value="1"/>
</dbReference>
<dbReference type="KEGG" id="awe:JG540_09195"/>
<dbReference type="InterPro" id="IPR034683">
    <property type="entry name" value="IspD/TarI"/>
</dbReference>
<keyword evidence="4 7" id="KW-0808">Transferase</keyword>
<feature type="site" description="Positions MEP for the nucleophilic attack" evidence="7">
    <location>
        <position position="191"/>
    </location>
</feature>
<evidence type="ECO:0000256" key="1">
    <source>
        <dbReference type="ARBA" id="ARBA00001282"/>
    </source>
</evidence>
<dbReference type="HAMAP" id="MF_00108">
    <property type="entry name" value="IspD"/>
    <property type="match status" value="1"/>
</dbReference>
<dbReference type="GO" id="GO:0050518">
    <property type="term" value="F:2-C-methyl-D-erythritol 4-phosphate cytidylyltransferase activity"/>
    <property type="evidence" value="ECO:0007669"/>
    <property type="project" value="UniProtKB-UniRule"/>
</dbReference>
<feature type="site" description="Transition state stabilizer" evidence="7">
    <location>
        <position position="32"/>
    </location>
</feature>
<protein>
    <recommendedName>
        <fullName evidence="7">2-C-methyl-D-erythritol 4-phosphate cytidylyltransferase</fullName>
        <ecNumber evidence="7">2.7.7.60</ecNumber>
    </recommendedName>
    <alternativeName>
        <fullName evidence="7">4-diphosphocytidyl-2C-methyl-D-erythritol synthase</fullName>
    </alternativeName>
    <alternativeName>
        <fullName evidence="7">MEP cytidylyltransferase</fullName>
        <shortName evidence="7">MCT</shortName>
    </alternativeName>
</protein>
<dbReference type="AlphaFoldDB" id="A0A7T7MBY4"/>
<reference evidence="8 9" key="1">
    <citation type="submission" date="2020-12" db="EMBL/GenBank/DDBJ databases">
        <authorList>
            <person name="Zhou J."/>
        </authorList>
    </citation>
    <scope>NUCLEOTIDE SEQUENCE [LARGE SCALE GENOMIC DNA]</scope>
    <source>
        <strain evidence="8 9">CCUG 61299</strain>
    </source>
</reference>
<feature type="site" description="Transition state stabilizer" evidence="7">
    <location>
        <position position="25"/>
    </location>
</feature>
<dbReference type="PROSITE" id="PS01295">
    <property type="entry name" value="ISPD"/>
    <property type="match status" value="1"/>
</dbReference>
<dbReference type="PANTHER" id="PTHR32125">
    <property type="entry name" value="2-C-METHYL-D-ERYTHRITOL 4-PHOSPHATE CYTIDYLYLTRANSFERASE, CHLOROPLASTIC"/>
    <property type="match status" value="1"/>
</dbReference>
<comment type="catalytic activity">
    <reaction evidence="1 7">
        <text>2-C-methyl-D-erythritol 4-phosphate + CTP + H(+) = 4-CDP-2-C-methyl-D-erythritol + diphosphate</text>
        <dbReference type="Rhea" id="RHEA:13429"/>
        <dbReference type="ChEBI" id="CHEBI:15378"/>
        <dbReference type="ChEBI" id="CHEBI:33019"/>
        <dbReference type="ChEBI" id="CHEBI:37563"/>
        <dbReference type="ChEBI" id="CHEBI:57823"/>
        <dbReference type="ChEBI" id="CHEBI:58262"/>
        <dbReference type="EC" id="2.7.7.60"/>
    </reaction>
</comment>
<dbReference type="UniPathway" id="UPA00056">
    <property type="reaction ID" value="UER00093"/>
</dbReference>
<organism evidence="8 9">
    <name type="scientific">Actinomyces weissii</name>
    <dbReference type="NCBI Taxonomy" id="675090"/>
    <lineage>
        <taxon>Bacteria</taxon>
        <taxon>Bacillati</taxon>
        <taxon>Actinomycetota</taxon>
        <taxon>Actinomycetes</taxon>
        <taxon>Actinomycetales</taxon>
        <taxon>Actinomycetaceae</taxon>
        <taxon>Actinomyces</taxon>
    </lineage>
</organism>
<dbReference type="CDD" id="cd02516">
    <property type="entry name" value="CDP-ME_synthetase"/>
    <property type="match status" value="1"/>
</dbReference>
<dbReference type="InterPro" id="IPR018294">
    <property type="entry name" value="ISPD_synthase_CS"/>
</dbReference>
<dbReference type="Pfam" id="PF01128">
    <property type="entry name" value="IspD"/>
    <property type="match status" value="1"/>
</dbReference>
<evidence type="ECO:0000256" key="5">
    <source>
        <dbReference type="ARBA" id="ARBA00022695"/>
    </source>
</evidence>
<comment type="pathway">
    <text evidence="2 7">Isoprenoid biosynthesis; isopentenyl diphosphate biosynthesis via DXP pathway; isopentenyl diphosphate from 1-deoxy-D-xylulose 5-phosphate: step 2/6.</text>
</comment>
<accession>A0A7T7MBY4</accession>
<comment type="similarity">
    <text evidence="3 7">Belongs to the IspD/TarI cytidylyltransferase family. IspD subfamily.</text>
</comment>
<keyword evidence="9" id="KW-1185">Reference proteome</keyword>